<dbReference type="InterPro" id="IPR032675">
    <property type="entry name" value="LRR_dom_sf"/>
</dbReference>
<keyword evidence="2" id="KW-0677">Repeat</keyword>
<dbReference type="OMA" id="PCAEKEG"/>
<keyword evidence="1" id="KW-0433">Leucine-rich repeat</keyword>
<dbReference type="Gene3D" id="3.80.10.10">
    <property type="entry name" value="Ribonuclease Inhibitor"/>
    <property type="match status" value="1"/>
</dbReference>
<dbReference type="GO" id="GO:0007010">
    <property type="term" value="P:cytoskeleton organization"/>
    <property type="evidence" value="ECO:0007669"/>
    <property type="project" value="TreeGrafter"/>
</dbReference>
<feature type="region of interest" description="Disordered" evidence="3">
    <location>
        <begin position="224"/>
        <end position="368"/>
    </location>
</feature>
<dbReference type="AlphaFoldDB" id="A0A9Q0ME60"/>
<feature type="compositionally biased region" description="Polar residues" evidence="3">
    <location>
        <begin position="252"/>
        <end position="287"/>
    </location>
</feature>
<dbReference type="SUPFAM" id="SSF52058">
    <property type="entry name" value="L domain-like"/>
    <property type="match status" value="1"/>
</dbReference>
<reference evidence="4" key="1">
    <citation type="submission" date="2022-12" db="EMBL/GenBank/DDBJ databases">
        <title>Genome assemblies of Blomia tropicalis.</title>
        <authorList>
            <person name="Cui Y."/>
        </authorList>
    </citation>
    <scope>NUCLEOTIDE SEQUENCE</scope>
    <source>
        <tissue evidence="4">Adult mites</tissue>
    </source>
</reference>
<feature type="compositionally biased region" description="Low complexity" evidence="3">
    <location>
        <begin position="224"/>
        <end position="251"/>
    </location>
</feature>
<sequence length="406" mass="44848">MCAALTENVVLVRTRCHDLKSVRKLNCWGCALKDVSIVHRMPNVEVISLSINSIDTLENFASCTLLQELYLRKNEIKDINEILHLSQLQYLKKLSLEDNPCTSVDNYRFTVLKTLPNLEYLDNVRVTPDEIYQAEKTGRDLIWPGSGGVADVADLNGADNDLNDDIEYTTTANGVGNQHHRVSHHESQISLSNQLSSSNNLYHGTASEVSYSTENVPEVVQATQSNANQSSSSSSVFQSNVNGSVNRNSGSQFSYSNGTNGRETNVHTNGNCTKSKTNMAKSNSLSDYNLYHNETYRNTSPPPLSAQHNYEPSEYSYEGNASNGSVNSQAQVYGSTPNNFHPHNQNGSTRNIPSSASSQQRLLPKGGKNRNANILSAVLCLIKELDYGSLEVVDTTIHCRMEEMED</sequence>
<protein>
    <submittedName>
        <fullName evidence="4">Uncharacterized protein</fullName>
    </submittedName>
</protein>
<dbReference type="Proteomes" id="UP001142055">
    <property type="component" value="Chromosome 1"/>
</dbReference>
<organism evidence="4 5">
    <name type="scientific">Blomia tropicalis</name>
    <name type="common">Mite</name>
    <dbReference type="NCBI Taxonomy" id="40697"/>
    <lineage>
        <taxon>Eukaryota</taxon>
        <taxon>Metazoa</taxon>
        <taxon>Ecdysozoa</taxon>
        <taxon>Arthropoda</taxon>
        <taxon>Chelicerata</taxon>
        <taxon>Arachnida</taxon>
        <taxon>Acari</taxon>
        <taxon>Acariformes</taxon>
        <taxon>Sarcoptiformes</taxon>
        <taxon>Astigmata</taxon>
        <taxon>Glycyphagoidea</taxon>
        <taxon>Echimyopodidae</taxon>
        <taxon>Blomia</taxon>
    </lineage>
</organism>
<evidence type="ECO:0000256" key="1">
    <source>
        <dbReference type="ARBA" id="ARBA00022614"/>
    </source>
</evidence>
<comment type="caution">
    <text evidence="4">The sequence shown here is derived from an EMBL/GenBank/DDBJ whole genome shotgun (WGS) entry which is preliminary data.</text>
</comment>
<evidence type="ECO:0000313" key="4">
    <source>
        <dbReference type="EMBL" id="KAJ6224114.1"/>
    </source>
</evidence>
<dbReference type="EMBL" id="JAPWDV010000001">
    <property type="protein sequence ID" value="KAJ6224114.1"/>
    <property type="molecule type" value="Genomic_DNA"/>
</dbReference>
<dbReference type="Pfam" id="PF14580">
    <property type="entry name" value="LRR_9"/>
    <property type="match status" value="1"/>
</dbReference>
<name>A0A9Q0ME60_BLOTA</name>
<dbReference type="FunFam" id="3.80.10.10:FF:000094">
    <property type="entry name" value="protein C21orf2 isoform X1"/>
    <property type="match status" value="1"/>
</dbReference>
<dbReference type="GO" id="GO:0036064">
    <property type="term" value="C:ciliary basal body"/>
    <property type="evidence" value="ECO:0007669"/>
    <property type="project" value="UniProtKB-ARBA"/>
</dbReference>
<dbReference type="OrthoDB" id="1517790at2759"/>
<gene>
    <name evidence="4" type="ORF">RDWZM_002659</name>
</gene>
<keyword evidence="5" id="KW-1185">Reference proteome</keyword>
<dbReference type="PANTHER" id="PTHR18849:SF0">
    <property type="entry name" value="CILIA- AND FLAGELLA-ASSOCIATED PROTEIN 410-RELATED"/>
    <property type="match status" value="1"/>
</dbReference>
<accession>A0A9Q0ME60</accession>
<dbReference type="PANTHER" id="PTHR18849">
    <property type="entry name" value="LEUCINE RICH REPEAT PROTEIN"/>
    <property type="match status" value="1"/>
</dbReference>
<evidence type="ECO:0000256" key="2">
    <source>
        <dbReference type="ARBA" id="ARBA00022737"/>
    </source>
</evidence>
<evidence type="ECO:0000313" key="5">
    <source>
        <dbReference type="Proteomes" id="UP001142055"/>
    </source>
</evidence>
<evidence type="ECO:0000256" key="3">
    <source>
        <dbReference type="SAM" id="MobiDB-lite"/>
    </source>
</evidence>
<dbReference type="InterPro" id="IPR001611">
    <property type="entry name" value="Leu-rich_rpt"/>
</dbReference>
<dbReference type="PROSITE" id="PS51450">
    <property type="entry name" value="LRR"/>
    <property type="match status" value="1"/>
</dbReference>
<dbReference type="GO" id="GO:0097733">
    <property type="term" value="C:photoreceptor cell cilium"/>
    <property type="evidence" value="ECO:0007669"/>
    <property type="project" value="UniProtKB-ARBA"/>
</dbReference>
<feature type="compositionally biased region" description="Polar residues" evidence="3">
    <location>
        <begin position="319"/>
        <end position="361"/>
    </location>
</feature>
<proteinExistence type="predicted"/>